<evidence type="ECO:0000313" key="2">
    <source>
        <dbReference type="EMBL" id="MCE8021665.1"/>
    </source>
</evidence>
<name>A0ABS9AIS3_9GAMM</name>
<dbReference type="NCBIfam" id="TIGR01409">
    <property type="entry name" value="TAT_signal_seq"/>
    <property type="match status" value="1"/>
</dbReference>
<comment type="caution">
    <text evidence="2">The sequence shown here is derived from an EMBL/GenBank/DDBJ whole genome shotgun (WGS) entry which is preliminary data.</text>
</comment>
<dbReference type="RefSeq" id="WP_234274992.1">
    <property type="nucleotide sequence ID" value="NZ_JABFTT010000013.1"/>
</dbReference>
<organism evidence="2 3">
    <name type="scientific">Billgrantia zhangzhouensis</name>
    <dbReference type="NCBI Taxonomy" id="2733481"/>
    <lineage>
        <taxon>Bacteria</taxon>
        <taxon>Pseudomonadati</taxon>
        <taxon>Pseudomonadota</taxon>
        <taxon>Gammaproteobacteria</taxon>
        <taxon>Oceanospirillales</taxon>
        <taxon>Halomonadaceae</taxon>
        <taxon>Billgrantia</taxon>
    </lineage>
</organism>
<dbReference type="Proteomes" id="UP001320122">
    <property type="component" value="Unassembled WGS sequence"/>
</dbReference>
<dbReference type="InterPro" id="IPR019546">
    <property type="entry name" value="TAT_signal_bac_arc"/>
</dbReference>
<accession>A0ABS9AIS3</accession>
<dbReference type="EMBL" id="JABFTT010000013">
    <property type="protein sequence ID" value="MCE8021665.1"/>
    <property type="molecule type" value="Genomic_DNA"/>
</dbReference>
<keyword evidence="3" id="KW-1185">Reference proteome</keyword>
<gene>
    <name evidence="2" type="ORF">HOP51_16335</name>
</gene>
<proteinExistence type="predicted"/>
<keyword evidence="1" id="KW-0732">Signal</keyword>
<evidence type="ECO:0000256" key="1">
    <source>
        <dbReference type="ARBA" id="ARBA00022729"/>
    </source>
</evidence>
<evidence type="ECO:0000313" key="3">
    <source>
        <dbReference type="Proteomes" id="UP001320122"/>
    </source>
</evidence>
<reference evidence="2 3" key="1">
    <citation type="journal article" date="2021" name="Front. Microbiol.">
        <title>Aerobic Denitrification and Heterotrophic Sulfur Oxidation in the Genus Halomonas Revealed by Six Novel Species Characterizations and Genome-Based Analysis.</title>
        <authorList>
            <person name="Wang L."/>
            <person name="Shao Z."/>
        </authorList>
    </citation>
    <scope>NUCLEOTIDE SEQUENCE [LARGE SCALE GENOMIC DNA]</scope>
    <source>
        <strain evidence="2 3">MCCC 1A11036</strain>
    </source>
</reference>
<sequence length="46" mass="5069">MHDDAQHERGERLPAPLFRRTFLGVSTATGATAVLKPGELLARQRP</sequence>
<protein>
    <submittedName>
        <fullName evidence="2">Twin-arginine translocation signal domain-containing protein</fullName>
    </submittedName>
</protein>